<dbReference type="InterPro" id="IPR027417">
    <property type="entry name" value="P-loop_NTPase"/>
</dbReference>
<dbReference type="EMBL" id="CP126970">
    <property type="protein sequence ID" value="WIM71169.1"/>
    <property type="molecule type" value="Genomic_DNA"/>
</dbReference>
<name>A0ABY8VNE1_9CORY</name>
<evidence type="ECO:0000313" key="2">
    <source>
        <dbReference type="Proteomes" id="UP001238805"/>
    </source>
</evidence>
<keyword evidence="2" id="KW-1185">Reference proteome</keyword>
<dbReference type="Gene3D" id="3.40.50.300">
    <property type="entry name" value="P-loop containing nucleotide triphosphate hydrolases"/>
    <property type="match status" value="1"/>
</dbReference>
<dbReference type="SUPFAM" id="SSF52540">
    <property type="entry name" value="P-loop containing nucleoside triphosphate hydrolases"/>
    <property type="match status" value="1"/>
</dbReference>
<reference evidence="1 2" key="1">
    <citation type="submission" date="2023-05" db="EMBL/GenBank/DDBJ databases">
        <title>Corynebacterium suedekumii sp. nov. and Corynebacterium breve sp. nov. isolated from raw cow's milk.</title>
        <authorList>
            <person name="Baer M.K."/>
            <person name="Mehl L."/>
            <person name="Hellmuth R."/>
            <person name="Marke G."/>
            <person name="Lipski A."/>
        </authorList>
    </citation>
    <scope>NUCLEOTIDE SEQUENCE [LARGE SCALE GENOMIC DNA]</scope>
    <source>
        <strain evidence="1 2">LM112</strain>
    </source>
</reference>
<organism evidence="1 2">
    <name type="scientific">Corynebacterium suedekumii</name>
    <dbReference type="NCBI Taxonomy" id="3049801"/>
    <lineage>
        <taxon>Bacteria</taxon>
        <taxon>Bacillati</taxon>
        <taxon>Actinomycetota</taxon>
        <taxon>Actinomycetes</taxon>
        <taxon>Mycobacteriales</taxon>
        <taxon>Corynebacteriaceae</taxon>
        <taxon>Corynebacterium</taxon>
    </lineage>
</organism>
<protein>
    <submittedName>
        <fullName evidence="1">Uncharacterized protein</fullName>
    </submittedName>
</protein>
<proteinExistence type="predicted"/>
<gene>
    <name evidence="1" type="ORF">QP029_05110</name>
</gene>
<accession>A0ABY8VNE1</accession>
<dbReference type="Proteomes" id="UP001238805">
    <property type="component" value="Chromosome"/>
</dbReference>
<evidence type="ECO:0000313" key="1">
    <source>
        <dbReference type="EMBL" id="WIM71169.1"/>
    </source>
</evidence>
<sequence>MARVCATDSGAPVTLIDADGGSGGLDLLLGLEDTPGARWPDLRLGEGAVSAVDLRAALPGTRDGVAVLSAARSTIADPFRLGPDTISPVLDSIRGAGGTTIVDTSTADHHTALTVLDAADQAILLIPAEVRPAAAAARITADLRRTRTSVAGIARHRGWAGLSSDDLEKITQCDIIAELGTITRLARTVELSGLPDQLPRPLLTCARAALAEAGTRS</sequence>
<dbReference type="RefSeq" id="WP_284875742.1">
    <property type="nucleotide sequence ID" value="NZ_CP126970.1"/>
</dbReference>